<proteinExistence type="predicted"/>
<reference evidence="2 3" key="1">
    <citation type="submission" date="2016-10" db="EMBL/GenBank/DDBJ databases">
        <authorList>
            <person name="de Groot N.N."/>
        </authorList>
    </citation>
    <scope>NUCLEOTIDE SEQUENCE [LARGE SCALE GENOMIC DNA]</scope>
    <source>
        <strain evidence="2 3">DSM 40306</strain>
    </source>
</reference>
<evidence type="ECO:0000313" key="3">
    <source>
        <dbReference type="Proteomes" id="UP000182375"/>
    </source>
</evidence>
<sequence>MTSMDLQGIGAVSAAAVALISVPASMLVGHWQMKAALRTAEAANQAGLAQAESAYHAALDAVSAQADAALLQWRRGIQREAYASFLLAANRAKELGERFVLDNEADLPPEAIRAGKSAIGDAITALKETQTIIELEGPDEVAIPAVSMTDATETMTYYLSKQAIYARAWGKLDRIGNSQSSSVRATAVGLMQALADLNRCGSASSSEQHGEAVRAAEQSCREARSALPPDALDDEEFSCLLDGWRTHPPTSSSSYIDADRRFSEAEARFVRAARIQLQSPVSS</sequence>
<dbReference type="Proteomes" id="UP000182375">
    <property type="component" value="Unassembled WGS sequence"/>
</dbReference>
<evidence type="ECO:0000313" key="2">
    <source>
        <dbReference type="EMBL" id="SED60089.1"/>
    </source>
</evidence>
<keyword evidence="1" id="KW-0812">Transmembrane</keyword>
<dbReference type="AlphaFoldDB" id="A0A1H5BZT2"/>
<gene>
    <name evidence="2" type="ORF">SAMN04490357_5264</name>
</gene>
<organism evidence="2 3">
    <name type="scientific">Streptomyces misionensis</name>
    <dbReference type="NCBI Taxonomy" id="67331"/>
    <lineage>
        <taxon>Bacteria</taxon>
        <taxon>Bacillati</taxon>
        <taxon>Actinomycetota</taxon>
        <taxon>Actinomycetes</taxon>
        <taxon>Kitasatosporales</taxon>
        <taxon>Streptomycetaceae</taxon>
        <taxon>Streptomyces</taxon>
    </lineage>
</organism>
<dbReference type="EMBL" id="FNTD01000004">
    <property type="protein sequence ID" value="SED60089.1"/>
    <property type="molecule type" value="Genomic_DNA"/>
</dbReference>
<dbReference type="GeneID" id="95516721"/>
<keyword evidence="1" id="KW-1133">Transmembrane helix</keyword>
<keyword evidence="1" id="KW-0472">Membrane</keyword>
<name>A0A1H5BZT2_9ACTN</name>
<accession>A0A1H5BZT2</accession>
<dbReference type="RefSeq" id="WP_143060464.1">
    <property type="nucleotide sequence ID" value="NZ_FNTD01000004.1"/>
</dbReference>
<evidence type="ECO:0000256" key="1">
    <source>
        <dbReference type="SAM" id="Phobius"/>
    </source>
</evidence>
<protein>
    <submittedName>
        <fullName evidence="2">Uncharacterized protein</fullName>
    </submittedName>
</protein>
<feature type="transmembrane region" description="Helical" evidence="1">
    <location>
        <begin position="6"/>
        <end position="28"/>
    </location>
</feature>